<keyword evidence="17" id="KW-0576">Peroxisome</keyword>
<gene>
    <name evidence="21" type="ORF">RNJ44_01806</name>
</gene>
<evidence type="ECO:0000256" key="6">
    <source>
        <dbReference type="ARBA" id="ARBA00022448"/>
    </source>
</evidence>
<dbReference type="EC" id="2.3.2.27" evidence="5"/>
<evidence type="ECO:0000256" key="2">
    <source>
        <dbReference type="ARBA" id="ARBA00004585"/>
    </source>
</evidence>
<evidence type="ECO:0000256" key="7">
    <source>
        <dbReference type="ARBA" id="ARBA00022593"/>
    </source>
</evidence>
<dbReference type="Proteomes" id="UP001623330">
    <property type="component" value="Unassembled WGS sequence"/>
</dbReference>
<dbReference type="InterPro" id="IPR001841">
    <property type="entry name" value="Znf_RING"/>
</dbReference>
<comment type="subcellular location">
    <subcellularLocation>
        <location evidence="2">Peroxisome membrane</location>
        <topology evidence="2">Multi-pass membrane protein</topology>
    </subcellularLocation>
</comment>
<keyword evidence="12" id="KW-0833">Ubl conjugation pathway</keyword>
<organism evidence="21 22">
    <name type="scientific">Nakaseomyces bracarensis</name>
    <dbReference type="NCBI Taxonomy" id="273131"/>
    <lineage>
        <taxon>Eukaryota</taxon>
        <taxon>Fungi</taxon>
        <taxon>Dikarya</taxon>
        <taxon>Ascomycota</taxon>
        <taxon>Saccharomycotina</taxon>
        <taxon>Saccharomycetes</taxon>
        <taxon>Saccharomycetales</taxon>
        <taxon>Saccharomycetaceae</taxon>
        <taxon>Nakaseomyces</taxon>
    </lineage>
</organism>
<keyword evidence="15" id="KW-1133">Transmembrane helix</keyword>
<evidence type="ECO:0000313" key="21">
    <source>
        <dbReference type="EMBL" id="KAL3229670.1"/>
    </source>
</evidence>
<evidence type="ECO:0000256" key="9">
    <source>
        <dbReference type="ARBA" id="ARBA00022692"/>
    </source>
</evidence>
<evidence type="ECO:0000256" key="8">
    <source>
        <dbReference type="ARBA" id="ARBA00022679"/>
    </source>
</evidence>
<dbReference type="InterPro" id="IPR013083">
    <property type="entry name" value="Znf_RING/FYVE/PHD"/>
</dbReference>
<dbReference type="Pfam" id="PF13639">
    <property type="entry name" value="zf-RING_2"/>
    <property type="match status" value="1"/>
</dbReference>
<evidence type="ECO:0000256" key="17">
    <source>
        <dbReference type="ARBA" id="ARBA00023140"/>
    </source>
</evidence>
<evidence type="ECO:0000256" key="13">
    <source>
        <dbReference type="ARBA" id="ARBA00022833"/>
    </source>
</evidence>
<comment type="pathway">
    <text evidence="3">Protein modification; protein ubiquitination.</text>
</comment>
<dbReference type="CDD" id="cd16527">
    <property type="entry name" value="RING-HC_PEX10"/>
    <property type="match status" value="1"/>
</dbReference>
<comment type="caution">
    <text evidence="21">The sequence shown here is derived from an EMBL/GenBank/DDBJ whole genome shotgun (WGS) entry which is preliminary data.</text>
</comment>
<feature type="domain" description="RING-type" evidence="20">
    <location>
        <begin position="275"/>
        <end position="313"/>
    </location>
</feature>
<evidence type="ECO:0000256" key="15">
    <source>
        <dbReference type="ARBA" id="ARBA00022989"/>
    </source>
</evidence>
<evidence type="ECO:0000256" key="12">
    <source>
        <dbReference type="ARBA" id="ARBA00022786"/>
    </source>
</evidence>
<evidence type="ECO:0000256" key="5">
    <source>
        <dbReference type="ARBA" id="ARBA00012483"/>
    </source>
</evidence>
<keyword evidence="11 19" id="KW-0863">Zinc-finger</keyword>
<dbReference type="PROSITE" id="PS00518">
    <property type="entry name" value="ZF_RING_1"/>
    <property type="match status" value="1"/>
</dbReference>
<protein>
    <recommendedName>
        <fullName evidence="5">RING-type E3 ubiquitin transferase</fullName>
        <ecNumber evidence="5">2.3.2.27</ecNumber>
    </recommendedName>
    <alternativeName>
        <fullName evidence="18">Peroxin-10</fullName>
    </alternativeName>
</protein>
<keyword evidence="14" id="KW-0653">Protein transport</keyword>
<dbReference type="InterPro" id="IPR017907">
    <property type="entry name" value="Znf_RING_CS"/>
</dbReference>
<proteinExistence type="inferred from homology"/>
<dbReference type="InterPro" id="IPR006845">
    <property type="entry name" value="Pex_N"/>
</dbReference>
<keyword evidence="13" id="KW-0862">Zinc</keyword>
<accession>A0ABR4NNZ2</accession>
<dbReference type="PANTHER" id="PTHR23350">
    <property type="entry name" value="PEROXISOME ASSEMBLY PROTEIN 10"/>
    <property type="match status" value="1"/>
</dbReference>
<evidence type="ECO:0000256" key="16">
    <source>
        <dbReference type="ARBA" id="ARBA00023136"/>
    </source>
</evidence>
<name>A0ABR4NNZ2_9SACH</name>
<dbReference type="InterPro" id="IPR025654">
    <property type="entry name" value="PEX2/10"/>
</dbReference>
<evidence type="ECO:0000256" key="1">
    <source>
        <dbReference type="ARBA" id="ARBA00000900"/>
    </source>
</evidence>
<keyword evidence="8" id="KW-0808">Transferase</keyword>
<evidence type="ECO:0000256" key="11">
    <source>
        <dbReference type="ARBA" id="ARBA00022771"/>
    </source>
</evidence>
<reference evidence="21 22" key="1">
    <citation type="submission" date="2024-05" db="EMBL/GenBank/DDBJ databases">
        <title>Long read based assembly of the Candida bracarensis genome reveals expanded adhesin content.</title>
        <authorList>
            <person name="Marcet-Houben M."/>
            <person name="Ksiezopolska E."/>
            <person name="Gabaldon T."/>
        </authorList>
    </citation>
    <scope>NUCLEOTIDE SEQUENCE [LARGE SCALE GENOMIC DNA]</scope>
    <source>
        <strain evidence="21 22">CBM6</strain>
    </source>
</reference>
<evidence type="ECO:0000256" key="18">
    <source>
        <dbReference type="ARBA" id="ARBA00041230"/>
    </source>
</evidence>
<keyword evidence="16" id="KW-0472">Membrane</keyword>
<keyword evidence="7" id="KW-0962">Peroxisome biogenesis</keyword>
<keyword evidence="22" id="KW-1185">Reference proteome</keyword>
<evidence type="ECO:0000256" key="14">
    <source>
        <dbReference type="ARBA" id="ARBA00022927"/>
    </source>
</evidence>
<evidence type="ECO:0000256" key="19">
    <source>
        <dbReference type="PROSITE-ProRule" id="PRU00175"/>
    </source>
</evidence>
<dbReference type="SUPFAM" id="SSF57850">
    <property type="entry name" value="RING/U-box"/>
    <property type="match status" value="1"/>
</dbReference>
<dbReference type="EMBL" id="JBEVYD010000011">
    <property type="protein sequence ID" value="KAL3229670.1"/>
    <property type="molecule type" value="Genomic_DNA"/>
</dbReference>
<dbReference type="PROSITE" id="PS50089">
    <property type="entry name" value="ZF_RING_2"/>
    <property type="match status" value="1"/>
</dbReference>
<dbReference type="PANTHER" id="PTHR23350:SF0">
    <property type="entry name" value="PEROXISOME BIOGENESIS FACTOR 10"/>
    <property type="match status" value="1"/>
</dbReference>
<keyword evidence="6" id="KW-0813">Transport</keyword>
<dbReference type="Pfam" id="PF04757">
    <property type="entry name" value="Pex2_Pex12"/>
    <property type="match status" value="1"/>
</dbReference>
<dbReference type="SMART" id="SM00184">
    <property type="entry name" value="RING"/>
    <property type="match status" value="1"/>
</dbReference>
<keyword evidence="9" id="KW-0812">Transmembrane</keyword>
<evidence type="ECO:0000256" key="3">
    <source>
        <dbReference type="ARBA" id="ARBA00004906"/>
    </source>
</evidence>
<dbReference type="Gene3D" id="3.30.40.10">
    <property type="entry name" value="Zinc/RING finger domain, C3HC4 (zinc finger)"/>
    <property type="match status" value="1"/>
</dbReference>
<comment type="catalytic activity">
    <reaction evidence="1">
        <text>S-ubiquitinyl-[E2 ubiquitin-conjugating enzyme]-L-cysteine + [acceptor protein]-L-lysine = [E2 ubiquitin-conjugating enzyme]-L-cysteine + N(6)-ubiquitinyl-[acceptor protein]-L-lysine.</text>
        <dbReference type="EC" id="2.3.2.27"/>
    </reaction>
</comment>
<evidence type="ECO:0000313" key="22">
    <source>
        <dbReference type="Proteomes" id="UP001623330"/>
    </source>
</evidence>
<evidence type="ECO:0000259" key="20">
    <source>
        <dbReference type="PROSITE" id="PS50089"/>
    </source>
</evidence>
<comment type="similarity">
    <text evidence="4">Belongs to the pex2/pex10/pex12 family.</text>
</comment>
<sequence>MAKGTRNWALTFADAPTIIQAHQKDEQIETFLSTKITELLRGLKGQLFVNSFPKEVSVLVKLLYLGLTTLTSRRTLGEEYVDLVYVSRKGDDLIRTIKRGLFVVSYAVGPYLLPKLYKKYYSTNNTDDEPSKDLTSTDVLNTMLDLNLVIFYFTGTYYDVFKRIFGMRYAVGHRLSDEEKAYREKSSRSYKILGYILLLQHVSKVRPLLKGIMSRIYGSRLSEKSNAEKGKVLLSEGDSKDFSCLTDVPDSKSIDHISLDDGTALQYIPKDSRGCILCLTNMTDPSCLPCGHIFCWECITDWTKENPECPLCRQKCYPQQVLALRT</sequence>
<evidence type="ECO:0000256" key="10">
    <source>
        <dbReference type="ARBA" id="ARBA00022723"/>
    </source>
</evidence>
<keyword evidence="10" id="KW-0479">Metal-binding</keyword>
<evidence type="ECO:0000256" key="4">
    <source>
        <dbReference type="ARBA" id="ARBA00008704"/>
    </source>
</evidence>